<evidence type="ECO:0000313" key="3">
    <source>
        <dbReference type="EMBL" id="ETO16232.1"/>
    </source>
</evidence>
<dbReference type="Gene3D" id="3.40.50.300">
    <property type="entry name" value="P-loop containing nucleotide triphosphate hydrolases"/>
    <property type="match status" value="1"/>
</dbReference>
<accession>X6MRZ1</accession>
<feature type="compositionally biased region" description="Basic and acidic residues" evidence="2">
    <location>
        <begin position="277"/>
        <end position="288"/>
    </location>
</feature>
<feature type="coiled-coil region" evidence="1">
    <location>
        <begin position="1198"/>
        <end position="1253"/>
    </location>
</feature>
<keyword evidence="4" id="KW-1185">Reference proteome</keyword>
<evidence type="ECO:0000256" key="1">
    <source>
        <dbReference type="SAM" id="Coils"/>
    </source>
</evidence>
<reference evidence="3 4" key="1">
    <citation type="journal article" date="2013" name="Curr. Biol.">
        <title>The Genome of the Foraminiferan Reticulomyxa filosa.</title>
        <authorList>
            <person name="Glockner G."/>
            <person name="Hulsmann N."/>
            <person name="Schleicher M."/>
            <person name="Noegel A.A."/>
            <person name="Eichinger L."/>
            <person name="Gallinger C."/>
            <person name="Pawlowski J."/>
            <person name="Sierra R."/>
            <person name="Euteneuer U."/>
            <person name="Pillet L."/>
            <person name="Moustafa A."/>
            <person name="Platzer M."/>
            <person name="Groth M."/>
            <person name="Szafranski K."/>
            <person name="Schliwa M."/>
        </authorList>
    </citation>
    <scope>NUCLEOTIDE SEQUENCE [LARGE SCALE GENOMIC DNA]</scope>
</reference>
<feature type="coiled-coil region" evidence="1">
    <location>
        <begin position="782"/>
        <end position="813"/>
    </location>
</feature>
<organism evidence="3 4">
    <name type="scientific">Reticulomyxa filosa</name>
    <dbReference type="NCBI Taxonomy" id="46433"/>
    <lineage>
        <taxon>Eukaryota</taxon>
        <taxon>Sar</taxon>
        <taxon>Rhizaria</taxon>
        <taxon>Retaria</taxon>
        <taxon>Foraminifera</taxon>
        <taxon>Monothalamids</taxon>
        <taxon>Reticulomyxidae</taxon>
        <taxon>Reticulomyxa</taxon>
    </lineage>
</organism>
<feature type="non-terminal residue" evidence="3">
    <location>
        <position position="1258"/>
    </location>
</feature>
<dbReference type="Proteomes" id="UP000023152">
    <property type="component" value="Unassembled WGS sequence"/>
</dbReference>
<evidence type="ECO:0000313" key="4">
    <source>
        <dbReference type="Proteomes" id="UP000023152"/>
    </source>
</evidence>
<dbReference type="InterPro" id="IPR027417">
    <property type="entry name" value="P-loop_NTPase"/>
</dbReference>
<dbReference type="PANTHER" id="PTHR32046:SF11">
    <property type="entry name" value="IMMUNE-ASSOCIATED NUCLEOTIDE-BINDING PROTEIN 10-LIKE"/>
    <property type="match status" value="1"/>
</dbReference>
<comment type="caution">
    <text evidence="3">The sequence shown here is derived from an EMBL/GenBank/DDBJ whole genome shotgun (WGS) entry which is preliminary data.</text>
</comment>
<gene>
    <name evidence="3" type="ORF">RFI_21122</name>
</gene>
<name>X6MRZ1_RETFI</name>
<keyword evidence="1" id="KW-0175">Coiled coil</keyword>
<dbReference type="SUPFAM" id="SSF52540">
    <property type="entry name" value="P-loop containing nucleoside triphosphate hydrolases"/>
    <property type="match status" value="2"/>
</dbReference>
<dbReference type="EMBL" id="ASPP01018458">
    <property type="protein sequence ID" value="ETO16232.1"/>
    <property type="molecule type" value="Genomic_DNA"/>
</dbReference>
<protein>
    <submittedName>
        <fullName evidence="3">Uncharacterized protein</fullName>
    </submittedName>
</protein>
<evidence type="ECO:0000256" key="2">
    <source>
        <dbReference type="SAM" id="MobiDB-lite"/>
    </source>
</evidence>
<feature type="region of interest" description="Disordered" evidence="2">
    <location>
        <begin position="211"/>
        <end position="303"/>
    </location>
</feature>
<sequence length="1258" mass="144501">MIKQIKAKHFVVESYGNEKAIFKATGLRSDGRMPESAKESNWEGLLNTIKEAFHLATTSSFLLVKKDDIDNHVDKDEDLFDLWNALFKNKATSYTLKMVCGLLSSFKKANNKRCLEITKENKKMTWCPKDSNDLNFQGEMKQKNWEHYFEDLKQLIGGLSDGEYLEDESQNNKIETADDLKRIWADRYDEHDSNKWSLKLQVNQELRKAQYETRGKKSEADEQDKEDCKSADNIIRSEEVGCHNARKNEGREMKEDEMQGEYKPRMVSKGKQQSQEPNEKEDEKKDVYDNVPQRSPSSSIPTIPVKKQGEYFDIKSMLELVAKADEAANTIKDQNVILMLGGTGSGKSTLIHFLAGSTMKEQIVDGICHIAPVKVNNKALANVRTSSKSISETRYITAVSINLKEMNLLVDIDSVVLCDTPGFGDTNGPEVDVANGIGIVRALQNCKSVKPVVLICYTALGYRMSCVKDLARTLVSLIPSIENHISAFSYVFTKIPENKIKNMSAQVKDTWNNSKDEPDEGFKAILKDIAKKTKNVVIAPNLVSDSPDSLLESLTDIKEFIKNPGEVFQPFVSESSKGAVQMQVQKHKEAVWLGYQKGDYNVVQTKLDELKELSNVLKLPTIENEYKDIVKKLTNEWNQKYEDAKSIFNKRIVSPHLSKNDVLAYQKVVNELKSANQLRRSHLKDAISSTSLTQNIKKQMKRLINAIEDQKERDESTLRAHLDKIAQVQACFPDFSSSYDEACQKLKKRVTNCVDEAKECIKKNKFMEFRKELEKIGKVLIFQEHLHSFMDIKKEIKNLENELLVRLNNAADEGFVVLKKAMKEEPTSSKEEKQEVNIRIEKLDKTAVDILKKTVPLLEEAANAFDLPYEHVGLDKSTKELIRSFVNRIIEYFEKVKQKIVYLFEKQRYQAFDEIKTFILVLDELRTMEAVKQRTGSQYYQITEKMFGFVGDIQKDIDTILGSLNNPNVSIDYNRLYECILCVSQSKWIDDRQEDGSSNLMDAIKQKLIAQLYELQQSSQNLEIDLDHPELVKDARNIFTHLRNLRRLEMIIPEITPFRQNIGTQLEQSIRSTLATIRREFALEAKNFANQENMKENLIRLKPCAESIHNYLQKKNFENVKDLDSIINATREELTNIEATFESKYQPIANKIQTTEEKISQFEDIKREYGKKNKSQSLDASLVSDNKEAMEYFSVKGYESIEAVEEDIKKEQQNLEKLSEEGAKVKKNFQEQVKELKEKLDKDEQVKKEYEGILQKGM</sequence>
<dbReference type="AlphaFoldDB" id="X6MRZ1"/>
<dbReference type="OrthoDB" id="8954335at2759"/>
<dbReference type="PANTHER" id="PTHR32046">
    <property type="entry name" value="G DOMAIN-CONTAINING PROTEIN"/>
    <property type="match status" value="1"/>
</dbReference>
<feature type="compositionally biased region" description="Basic and acidic residues" evidence="2">
    <location>
        <begin position="211"/>
        <end position="264"/>
    </location>
</feature>
<proteinExistence type="predicted"/>
<feature type="compositionally biased region" description="Polar residues" evidence="2">
    <location>
        <begin position="292"/>
        <end position="301"/>
    </location>
</feature>